<gene>
    <name evidence="1" type="ORF">EYF80_061852</name>
</gene>
<name>A0A4Z2EHG3_9TELE</name>
<proteinExistence type="predicted"/>
<accession>A0A4Z2EHG3</accession>
<organism evidence="1 2">
    <name type="scientific">Liparis tanakae</name>
    <name type="common">Tanaka's snailfish</name>
    <dbReference type="NCBI Taxonomy" id="230148"/>
    <lineage>
        <taxon>Eukaryota</taxon>
        <taxon>Metazoa</taxon>
        <taxon>Chordata</taxon>
        <taxon>Craniata</taxon>
        <taxon>Vertebrata</taxon>
        <taxon>Euteleostomi</taxon>
        <taxon>Actinopterygii</taxon>
        <taxon>Neopterygii</taxon>
        <taxon>Teleostei</taxon>
        <taxon>Neoteleostei</taxon>
        <taxon>Acanthomorphata</taxon>
        <taxon>Eupercaria</taxon>
        <taxon>Perciformes</taxon>
        <taxon>Cottioidei</taxon>
        <taxon>Cottales</taxon>
        <taxon>Liparidae</taxon>
        <taxon>Liparis</taxon>
    </lineage>
</organism>
<evidence type="ECO:0000313" key="1">
    <source>
        <dbReference type="EMBL" id="TNN28000.1"/>
    </source>
</evidence>
<comment type="caution">
    <text evidence="1">The sequence shown here is derived from an EMBL/GenBank/DDBJ whole genome shotgun (WGS) entry which is preliminary data.</text>
</comment>
<dbReference type="AlphaFoldDB" id="A0A4Z2EHG3"/>
<evidence type="ECO:0000313" key="2">
    <source>
        <dbReference type="Proteomes" id="UP000314294"/>
    </source>
</evidence>
<dbReference type="Proteomes" id="UP000314294">
    <property type="component" value="Unassembled WGS sequence"/>
</dbReference>
<keyword evidence="2" id="KW-1185">Reference proteome</keyword>
<reference evidence="1 2" key="1">
    <citation type="submission" date="2019-03" db="EMBL/GenBank/DDBJ databases">
        <title>First draft genome of Liparis tanakae, snailfish: a comprehensive survey of snailfish specific genes.</title>
        <authorList>
            <person name="Kim W."/>
            <person name="Song I."/>
            <person name="Jeong J.-H."/>
            <person name="Kim D."/>
            <person name="Kim S."/>
            <person name="Ryu S."/>
            <person name="Song J.Y."/>
            <person name="Lee S.K."/>
        </authorList>
    </citation>
    <scope>NUCLEOTIDE SEQUENCE [LARGE SCALE GENOMIC DNA]</scope>
    <source>
        <tissue evidence="1">Muscle</tissue>
    </source>
</reference>
<sequence length="84" mass="9467">MWSEEQLEDISVGPRERESVYTRINKRCTLKTRISGSRSRGAVLLLESENSTAVVPCHQVGALGCWRSSSTPYGSVFTMTRFIR</sequence>
<protein>
    <submittedName>
        <fullName evidence="1">Uncharacterized protein</fullName>
    </submittedName>
</protein>
<dbReference type="EMBL" id="SRLO01007432">
    <property type="protein sequence ID" value="TNN28000.1"/>
    <property type="molecule type" value="Genomic_DNA"/>
</dbReference>